<protein>
    <submittedName>
        <fullName evidence="1">Uncharacterized protein</fullName>
    </submittedName>
</protein>
<reference evidence="1 2" key="1">
    <citation type="submission" date="2019-08" db="EMBL/GenBank/DDBJ databases">
        <title>Massilia golmudensis sp. nov., isolated from sand in the Qinghai-Tibetan Plateau.</title>
        <authorList>
            <person name="Zhang B."/>
        </authorList>
    </citation>
    <scope>NUCLEOTIDE SEQUENCE [LARGE SCALE GENOMIC DNA]</scope>
    <source>
        <strain evidence="1 2">GEM5</strain>
    </source>
</reference>
<dbReference type="AlphaFoldDB" id="A0A5C7G3M2"/>
<proteinExistence type="predicted"/>
<dbReference type="Proteomes" id="UP000321413">
    <property type="component" value="Unassembled WGS sequence"/>
</dbReference>
<name>A0A5C7G3M2_9BURK</name>
<dbReference type="RefSeq" id="WP_147935010.1">
    <property type="nucleotide sequence ID" value="NZ_VPFD01000012.1"/>
</dbReference>
<evidence type="ECO:0000313" key="2">
    <source>
        <dbReference type="Proteomes" id="UP000321413"/>
    </source>
</evidence>
<gene>
    <name evidence="1" type="ORF">FVD38_11915</name>
</gene>
<sequence>MQTVKMFLRVYNRRFNFGQAVEAVRSFLLALKEVHPELTYWDVLGKKRFEPLRHDLGNLSETLRAADKPKKKYRHEVSALDADGNLTDASTARFGFTFSLFSAGAKSRGGMEYSRPEPVELSFYLGEDNASSRVSMNFPPGEQAFLNGQAMRAIVEVAIQSWDPDNLEVWPADFYRAAVSNHEIPRMVRAGWFNYLRHPLIVPCLPETLPYAATRLDDDRILLCLGDAVPESHNQVQVAQGAAMQAVFDQFHLNERHVLAGLPLDAEEQAYLEQVTSAPADRGYAVAFTVFDGYDAERGVLLYARLFKRILGGYPFNLLPHMRDDAPLIGGLFFVAQARQQLAALDHARASQPIEWHVADAELARTLTMLLNDWLQIPPARLTVHYTPFLGGLADESESKSMS</sequence>
<keyword evidence="2" id="KW-1185">Reference proteome</keyword>
<dbReference type="EMBL" id="VPFD01000012">
    <property type="protein sequence ID" value="TXF99525.1"/>
    <property type="molecule type" value="Genomic_DNA"/>
</dbReference>
<organism evidence="1 2">
    <name type="scientific">Massilia arenae</name>
    <dbReference type="NCBI Taxonomy" id="2603288"/>
    <lineage>
        <taxon>Bacteria</taxon>
        <taxon>Pseudomonadati</taxon>
        <taxon>Pseudomonadota</taxon>
        <taxon>Betaproteobacteria</taxon>
        <taxon>Burkholderiales</taxon>
        <taxon>Oxalobacteraceae</taxon>
        <taxon>Telluria group</taxon>
        <taxon>Massilia</taxon>
    </lineage>
</organism>
<accession>A0A5C7G3M2</accession>
<evidence type="ECO:0000313" key="1">
    <source>
        <dbReference type="EMBL" id="TXF99525.1"/>
    </source>
</evidence>
<comment type="caution">
    <text evidence="1">The sequence shown here is derived from an EMBL/GenBank/DDBJ whole genome shotgun (WGS) entry which is preliminary data.</text>
</comment>